<evidence type="ECO:0000256" key="1">
    <source>
        <dbReference type="SAM" id="SignalP"/>
    </source>
</evidence>
<dbReference type="RefSeq" id="WP_179667804.1">
    <property type="nucleotide sequence ID" value="NZ_JACCFP010000001.1"/>
</dbReference>
<comment type="caution">
    <text evidence="2">The sequence shown here is derived from an EMBL/GenBank/DDBJ whole genome shotgun (WGS) entry which is preliminary data.</text>
</comment>
<accession>A0A853C2R6</accession>
<dbReference type="AlphaFoldDB" id="A0A853C2R6"/>
<dbReference type="Proteomes" id="UP000530424">
    <property type="component" value="Unassembled WGS sequence"/>
</dbReference>
<evidence type="ECO:0000313" key="3">
    <source>
        <dbReference type="Proteomes" id="UP000530424"/>
    </source>
</evidence>
<evidence type="ECO:0000313" key="2">
    <source>
        <dbReference type="EMBL" id="NYJ01306.1"/>
    </source>
</evidence>
<keyword evidence="3" id="KW-1185">Reference proteome</keyword>
<organism evidence="2 3">
    <name type="scientific">Nocardioides thalensis</name>
    <dbReference type="NCBI Taxonomy" id="1914755"/>
    <lineage>
        <taxon>Bacteria</taxon>
        <taxon>Bacillati</taxon>
        <taxon>Actinomycetota</taxon>
        <taxon>Actinomycetes</taxon>
        <taxon>Propionibacteriales</taxon>
        <taxon>Nocardioidaceae</taxon>
        <taxon>Nocardioides</taxon>
    </lineage>
</organism>
<dbReference type="EMBL" id="JACCFP010000001">
    <property type="protein sequence ID" value="NYJ01306.1"/>
    <property type="molecule type" value="Genomic_DNA"/>
</dbReference>
<feature type="signal peptide" evidence="1">
    <location>
        <begin position="1"/>
        <end position="23"/>
    </location>
</feature>
<reference evidence="2 3" key="1">
    <citation type="submission" date="2020-07" db="EMBL/GenBank/DDBJ databases">
        <title>Sequencing the genomes of 1000 actinobacteria strains.</title>
        <authorList>
            <person name="Klenk H.-P."/>
        </authorList>
    </citation>
    <scope>NUCLEOTIDE SEQUENCE [LARGE SCALE GENOMIC DNA]</scope>
    <source>
        <strain evidence="2 3">DSM 103833</strain>
    </source>
</reference>
<keyword evidence="1" id="KW-0732">Signal</keyword>
<proteinExistence type="predicted"/>
<name>A0A853C2R6_9ACTN</name>
<gene>
    <name evidence="2" type="ORF">HNR19_002004</name>
</gene>
<protein>
    <submittedName>
        <fullName evidence="2">Uncharacterized protein</fullName>
    </submittedName>
</protein>
<sequence>MRLVTLALAVLPAVMSASLLAPASAETVSDSDPRHDVVRYDADTLDDEGTPVSGKARVDMVRHRFSYGGKRIRVVLRLNDLRRTKRVTWLGVPLQWNTNGEFGYAEMGVVFRRNGPAKGRGWFESGDADDCTVDHDVDFRADRVRVAIPATCLGSPPAIRAYAIAYTVTNDSIFVDTSPDNPLGGTGVRIKQG</sequence>
<feature type="chain" id="PRO_5038540225" evidence="1">
    <location>
        <begin position="24"/>
        <end position="193"/>
    </location>
</feature>